<evidence type="ECO:0000313" key="8">
    <source>
        <dbReference type="Proteomes" id="UP000494329"/>
    </source>
</evidence>
<dbReference type="PROSITE" id="PS51007">
    <property type="entry name" value="CYTC"/>
    <property type="match status" value="1"/>
</dbReference>
<dbReference type="Pfam" id="PF13442">
    <property type="entry name" value="Cytochrome_CBB3"/>
    <property type="match status" value="1"/>
</dbReference>
<keyword evidence="8" id="KW-1185">Reference proteome</keyword>
<reference evidence="7 8" key="1">
    <citation type="submission" date="2020-04" db="EMBL/GenBank/DDBJ databases">
        <authorList>
            <person name="De Canck E."/>
        </authorList>
    </citation>
    <scope>NUCLEOTIDE SEQUENCE [LARGE SCALE GENOMIC DNA]</scope>
    <source>
        <strain evidence="7 8">LMG 29739</strain>
    </source>
</reference>
<evidence type="ECO:0000256" key="3">
    <source>
        <dbReference type="ARBA" id="ARBA00023004"/>
    </source>
</evidence>
<keyword evidence="1 4" id="KW-0349">Heme</keyword>
<keyword evidence="5" id="KW-0732">Signal</keyword>
<dbReference type="EMBL" id="CADIKF010000018">
    <property type="protein sequence ID" value="CAB3757159.1"/>
    <property type="molecule type" value="Genomic_DNA"/>
</dbReference>
<dbReference type="Gene3D" id="1.10.760.10">
    <property type="entry name" value="Cytochrome c-like domain"/>
    <property type="match status" value="1"/>
</dbReference>
<evidence type="ECO:0000256" key="4">
    <source>
        <dbReference type="PROSITE-ProRule" id="PRU00433"/>
    </source>
</evidence>
<dbReference type="AlphaFoldDB" id="A0A6J5DSE3"/>
<dbReference type="InterPro" id="IPR036909">
    <property type="entry name" value="Cyt_c-like_dom_sf"/>
</dbReference>
<evidence type="ECO:0000256" key="2">
    <source>
        <dbReference type="ARBA" id="ARBA00022723"/>
    </source>
</evidence>
<name>A0A6J5DSE3_9BURK</name>
<evidence type="ECO:0000313" key="7">
    <source>
        <dbReference type="EMBL" id="CAB3757159.1"/>
    </source>
</evidence>
<feature type="signal peptide" evidence="5">
    <location>
        <begin position="1"/>
        <end position="26"/>
    </location>
</feature>
<organism evidence="7 8">
    <name type="scientific">Paraburkholderia solisilvae</name>
    <dbReference type="NCBI Taxonomy" id="624376"/>
    <lineage>
        <taxon>Bacteria</taxon>
        <taxon>Pseudomonadati</taxon>
        <taxon>Pseudomonadota</taxon>
        <taxon>Betaproteobacteria</taxon>
        <taxon>Burkholderiales</taxon>
        <taxon>Burkholderiaceae</taxon>
        <taxon>Paraburkholderia</taxon>
    </lineage>
</organism>
<protein>
    <recommendedName>
        <fullName evidence="6">Cytochrome c domain-containing protein</fullName>
    </recommendedName>
</protein>
<dbReference type="RefSeq" id="WP_175111350.1">
    <property type="nucleotide sequence ID" value="NZ_CADIKF010000018.1"/>
</dbReference>
<proteinExistence type="predicted"/>
<dbReference type="Proteomes" id="UP000494329">
    <property type="component" value="Unassembled WGS sequence"/>
</dbReference>
<gene>
    <name evidence="7" type="ORF">LMG29739_02625</name>
</gene>
<evidence type="ECO:0000259" key="6">
    <source>
        <dbReference type="PROSITE" id="PS51007"/>
    </source>
</evidence>
<dbReference type="GO" id="GO:0046872">
    <property type="term" value="F:metal ion binding"/>
    <property type="evidence" value="ECO:0007669"/>
    <property type="project" value="UniProtKB-KW"/>
</dbReference>
<keyword evidence="2 4" id="KW-0479">Metal-binding</keyword>
<accession>A0A6J5DSE3</accession>
<dbReference type="GO" id="GO:0009055">
    <property type="term" value="F:electron transfer activity"/>
    <property type="evidence" value="ECO:0007669"/>
    <property type="project" value="InterPro"/>
</dbReference>
<sequence>MNVFRRTVSLALAVTASCALLTPAHAQTSGAIQRGHEHFLKDGCYLCHGTVGQGGVGPAIAVDLLPYQAFAYYVRAPSGAMPPFSEKILSDADLSDIHAYLESLPKPPAADSIKLLPRAGE</sequence>
<dbReference type="GO" id="GO:0020037">
    <property type="term" value="F:heme binding"/>
    <property type="evidence" value="ECO:0007669"/>
    <property type="project" value="InterPro"/>
</dbReference>
<keyword evidence="3 4" id="KW-0408">Iron</keyword>
<evidence type="ECO:0000256" key="5">
    <source>
        <dbReference type="SAM" id="SignalP"/>
    </source>
</evidence>
<feature type="chain" id="PRO_5026819642" description="Cytochrome c domain-containing protein" evidence="5">
    <location>
        <begin position="27"/>
        <end position="121"/>
    </location>
</feature>
<dbReference type="PROSITE" id="PS51257">
    <property type="entry name" value="PROKAR_LIPOPROTEIN"/>
    <property type="match status" value="1"/>
</dbReference>
<feature type="domain" description="Cytochrome c" evidence="6">
    <location>
        <begin position="30"/>
        <end position="105"/>
    </location>
</feature>
<dbReference type="SUPFAM" id="SSF46626">
    <property type="entry name" value="Cytochrome c"/>
    <property type="match status" value="1"/>
</dbReference>
<dbReference type="InterPro" id="IPR009056">
    <property type="entry name" value="Cyt_c-like_dom"/>
</dbReference>
<evidence type="ECO:0000256" key="1">
    <source>
        <dbReference type="ARBA" id="ARBA00022617"/>
    </source>
</evidence>